<evidence type="ECO:0000313" key="3">
    <source>
        <dbReference type="Proteomes" id="UP000248863"/>
    </source>
</evidence>
<gene>
    <name evidence="2" type="ORF">CH338_31050</name>
</gene>
<dbReference type="AlphaFoldDB" id="A0A327JIQ5"/>
<organism evidence="2 3">
    <name type="scientific">Rhodoplanes elegans</name>
    <dbReference type="NCBI Taxonomy" id="29408"/>
    <lineage>
        <taxon>Bacteria</taxon>
        <taxon>Pseudomonadati</taxon>
        <taxon>Pseudomonadota</taxon>
        <taxon>Alphaproteobacteria</taxon>
        <taxon>Hyphomicrobiales</taxon>
        <taxon>Nitrobacteraceae</taxon>
        <taxon>Rhodoplanes</taxon>
    </lineage>
</organism>
<name>A0A327JIQ5_9BRAD</name>
<sequence>MLSIVLLLLLSLFAGLSSARADPFDDALQKFLTDSYADTEAGVAALGAGGDVRAFAVVKALQDGKLLADPVGRRVLIEDAGAVRDAATGTVVSPAPPAGDLKRVRLNNRLRRAVEAALGALTLRAPDPARRLDAAQAVFKSRD</sequence>
<feature type="signal peptide" evidence="1">
    <location>
        <begin position="1"/>
        <end position="21"/>
    </location>
</feature>
<evidence type="ECO:0000256" key="1">
    <source>
        <dbReference type="SAM" id="SignalP"/>
    </source>
</evidence>
<protein>
    <recommendedName>
        <fullName evidence="4">Urea ABC transporter permease subunit UrtB</fullName>
    </recommendedName>
</protein>
<evidence type="ECO:0000313" key="2">
    <source>
        <dbReference type="EMBL" id="RAI25881.1"/>
    </source>
</evidence>
<comment type="caution">
    <text evidence="2">The sequence shown here is derived from an EMBL/GenBank/DDBJ whole genome shotgun (WGS) entry which is preliminary data.</text>
</comment>
<accession>A0A327JIQ5</accession>
<keyword evidence="3" id="KW-1185">Reference proteome</keyword>
<keyword evidence="1" id="KW-0732">Signal</keyword>
<evidence type="ECO:0008006" key="4">
    <source>
        <dbReference type="Google" id="ProtNLM"/>
    </source>
</evidence>
<dbReference type="Proteomes" id="UP000248863">
    <property type="component" value="Unassembled WGS sequence"/>
</dbReference>
<feature type="chain" id="PRO_5016293603" description="Urea ABC transporter permease subunit UrtB" evidence="1">
    <location>
        <begin position="22"/>
        <end position="143"/>
    </location>
</feature>
<feature type="non-terminal residue" evidence="2">
    <location>
        <position position="143"/>
    </location>
</feature>
<reference evidence="2 3" key="1">
    <citation type="submission" date="2017-07" db="EMBL/GenBank/DDBJ databases">
        <title>Draft Genome Sequences of Select Purple Nonsulfur Bacteria.</title>
        <authorList>
            <person name="Lasarre B."/>
            <person name="Mckinlay J.B."/>
        </authorList>
    </citation>
    <scope>NUCLEOTIDE SEQUENCE [LARGE SCALE GENOMIC DNA]</scope>
    <source>
        <strain evidence="2 3">DSM 11907</strain>
    </source>
</reference>
<dbReference type="EMBL" id="NPEU01000998">
    <property type="protein sequence ID" value="RAI25881.1"/>
    <property type="molecule type" value="Genomic_DNA"/>
</dbReference>
<proteinExistence type="predicted"/>